<proteinExistence type="predicted"/>
<reference evidence="1 2" key="1">
    <citation type="journal article" date="2019" name="Commun. Biol.">
        <title>The bagworm genome reveals a unique fibroin gene that provides high tensile strength.</title>
        <authorList>
            <person name="Kono N."/>
            <person name="Nakamura H."/>
            <person name="Ohtoshi R."/>
            <person name="Tomita M."/>
            <person name="Numata K."/>
            <person name="Arakawa K."/>
        </authorList>
    </citation>
    <scope>NUCLEOTIDE SEQUENCE [LARGE SCALE GENOMIC DNA]</scope>
</reference>
<name>A0A4C1VG55_EUMVA</name>
<dbReference type="InterPro" id="IPR027417">
    <property type="entry name" value="P-loop_NTPase"/>
</dbReference>
<comment type="caution">
    <text evidence="1">The sequence shown here is derived from an EMBL/GenBank/DDBJ whole genome shotgun (WGS) entry which is preliminary data.</text>
</comment>
<dbReference type="Proteomes" id="UP000299102">
    <property type="component" value="Unassembled WGS sequence"/>
</dbReference>
<gene>
    <name evidence="1" type="ORF">EVAR_34646_1</name>
</gene>
<dbReference type="Gene3D" id="3.40.50.300">
    <property type="entry name" value="P-loop containing nucleotide triphosphate hydrolases"/>
    <property type="match status" value="1"/>
</dbReference>
<dbReference type="AlphaFoldDB" id="A0A4C1VG55"/>
<evidence type="ECO:0000313" key="2">
    <source>
        <dbReference type="Proteomes" id="UP000299102"/>
    </source>
</evidence>
<sequence length="237" mass="27223">MSIILRVAYSSTNGLGALNEEQTDRIERPKYNTPSYDPIVFSARCKRVALEEQILEMVRIVTRRKASGDARENWLVPDITWVNGIPGYRKVRSLWLTTYSDVNIPKDIPNPLYLIYTQLEKESLITRVFGKGEGRRVLTIYEAQGLTSKESVIVRITVKHKLQDNVLHAVVAITRYTVSCVYYTDEATPYIEKHTKQSVSAILVASASADFNNPDSHWISVEDFKCTRPLNRKWKWK</sequence>
<protein>
    <submittedName>
        <fullName evidence="1">Uncharacterized protein</fullName>
    </submittedName>
</protein>
<dbReference type="EMBL" id="BGZK01000336">
    <property type="protein sequence ID" value="GBP37609.1"/>
    <property type="molecule type" value="Genomic_DNA"/>
</dbReference>
<evidence type="ECO:0000313" key="1">
    <source>
        <dbReference type="EMBL" id="GBP37609.1"/>
    </source>
</evidence>
<organism evidence="1 2">
    <name type="scientific">Eumeta variegata</name>
    <name type="common">Bagworm moth</name>
    <name type="synonym">Eumeta japonica</name>
    <dbReference type="NCBI Taxonomy" id="151549"/>
    <lineage>
        <taxon>Eukaryota</taxon>
        <taxon>Metazoa</taxon>
        <taxon>Ecdysozoa</taxon>
        <taxon>Arthropoda</taxon>
        <taxon>Hexapoda</taxon>
        <taxon>Insecta</taxon>
        <taxon>Pterygota</taxon>
        <taxon>Neoptera</taxon>
        <taxon>Endopterygota</taxon>
        <taxon>Lepidoptera</taxon>
        <taxon>Glossata</taxon>
        <taxon>Ditrysia</taxon>
        <taxon>Tineoidea</taxon>
        <taxon>Psychidae</taxon>
        <taxon>Oiketicinae</taxon>
        <taxon>Eumeta</taxon>
    </lineage>
</organism>
<dbReference type="OrthoDB" id="9995375at2759"/>
<accession>A0A4C1VG55</accession>
<keyword evidence="2" id="KW-1185">Reference proteome</keyword>